<accession>A0A5B7GAT2</accession>
<keyword evidence="1" id="KW-1133">Transmembrane helix</keyword>
<reference evidence="2 3" key="1">
    <citation type="submission" date="2019-05" db="EMBL/GenBank/DDBJ databases">
        <title>Another draft genome of Portunus trituberculatus and its Hox gene families provides insights of decapod evolution.</title>
        <authorList>
            <person name="Jeong J.-H."/>
            <person name="Song I."/>
            <person name="Kim S."/>
            <person name="Choi T."/>
            <person name="Kim D."/>
            <person name="Ryu S."/>
            <person name="Kim W."/>
        </authorList>
    </citation>
    <scope>NUCLEOTIDE SEQUENCE [LARGE SCALE GENOMIC DNA]</scope>
    <source>
        <tissue evidence="2">Muscle</tissue>
    </source>
</reference>
<evidence type="ECO:0000313" key="2">
    <source>
        <dbReference type="EMBL" id="MPC57390.1"/>
    </source>
</evidence>
<keyword evidence="3" id="KW-1185">Reference proteome</keyword>
<dbReference type="Proteomes" id="UP000324222">
    <property type="component" value="Unassembled WGS sequence"/>
</dbReference>
<gene>
    <name evidence="2" type="ORF">E2C01_051369</name>
</gene>
<keyword evidence="1" id="KW-0812">Transmembrane</keyword>
<evidence type="ECO:0000313" key="3">
    <source>
        <dbReference type="Proteomes" id="UP000324222"/>
    </source>
</evidence>
<keyword evidence="1" id="KW-0472">Membrane</keyword>
<sequence>MAQAKDNNRKEEQEDIIITRPGTPKKQVSVEQAHYHPFAPLFDVCPSLYNVKVNTIARLVEKKWCLVLVGVVALNRGSWKCCQESLKVKEDRSNTQLRHDGLLVALRFGLFRVGNKEQRRGCDRDLGLVWCCLVFEAGSCICFSTPLS</sequence>
<comment type="caution">
    <text evidence="2">The sequence shown here is derived from an EMBL/GenBank/DDBJ whole genome shotgun (WGS) entry which is preliminary data.</text>
</comment>
<feature type="transmembrane region" description="Helical" evidence="1">
    <location>
        <begin position="126"/>
        <end position="147"/>
    </location>
</feature>
<evidence type="ECO:0000256" key="1">
    <source>
        <dbReference type="SAM" id="Phobius"/>
    </source>
</evidence>
<proteinExistence type="predicted"/>
<organism evidence="2 3">
    <name type="scientific">Portunus trituberculatus</name>
    <name type="common">Swimming crab</name>
    <name type="synonym">Neptunus trituberculatus</name>
    <dbReference type="NCBI Taxonomy" id="210409"/>
    <lineage>
        <taxon>Eukaryota</taxon>
        <taxon>Metazoa</taxon>
        <taxon>Ecdysozoa</taxon>
        <taxon>Arthropoda</taxon>
        <taxon>Crustacea</taxon>
        <taxon>Multicrustacea</taxon>
        <taxon>Malacostraca</taxon>
        <taxon>Eumalacostraca</taxon>
        <taxon>Eucarida</taxon>
        <taxon>Decapoda</taxon>
        <taxon>Pleocyemata</taxon>
        <taxon>Brachyura</taxon>
        <taxon>Eubrachyura</taxon>
        <taxon>Portunoidea</taxon>
        <taxon>Portunidae</taxon>
        <taxon>Portuninae</taxon>
        <taxon>Portunus</taxon>
    </lineage>
</organism>
<protein>
    <submittedName>
        <fullName evidence="2">Uncharacterized protein</fullName>
    </submittedName>
</protein>
<dbReference type="EMBL" id="VSRR010014748">
    <property type="protein sequence ID" value="MPC57390.1"/>
    <property type="molecule type" value="Genomic_DNA"/>
</dbReference>
<name>A0A5B7GAT2_PORTR</name>
<dbReference type="AlphaFoldDB" id="A0A5B7GAT2"/>